<accession>A0A2U1JB47</accession>
<organism evidence="1 2">
    <name type="scientific">Smittium angustum</name>
    <dbReference type="NCBI Taxonomy" id="133377"/>
    <lineage>
        <taxon>Eukaryota</taxon>
        <taxon>Fungi</taxon>
        <taxon>Fungi incertae sedis</taxon>
        <taxon>Zoopagomycota</taxon>
        <taxon>Kickxellomycotina</taxon>
        <taxon>Harpellomycetes</taxon>
        <taxon>Harpellales</taxon>
        <taxon>Legeriomycetaceae</taxon>
        <taxon>Smittium</taxon>
    </lineage>
</organism>
<gene>
    <name evidence="1" type="ORF">BB558_001679</name>
</gene>
<keyword evidence="2" id="KW-1185">Reference proteome</keyword>
<name>A0A2U1JB47_SMIAN</name>
<sequence>MIEAGNRGGRRQKRGSAVGKHYVTCSITIFSKQAIPLSTPIGILYLVNHRTIKWLPTLSESTKKLEGLGDKTEVETGAGAKRVREELATGAGAGNAGLYDGGASFKVLV</sequence>
<comment type="caution">
    <text evidence="1">The sequence shown here is derived from an EMBL/GenBank/DDBJ whole genome shotgun (WGS) entry which is preliminary data.</text>
</comment>
<evidence type="ECO:0000313" key="1">
    <source>
        <dbReference type="EMBL" id="PWA02188.1"/>
    </source>
</evidence>
<dbReference type="AlphaFoldDB" id="A0A2U1JB47"/>
<protein>
    <submittedName>
        <fullName evidence="1">Uncharacterized protein</fullName>
    </submittedName>
</protein>
<proteinExistence type="predicted"/>
<dbReference type="Proteomes" id="UP000245591">
    <property type="component" value="Unassembled WGS sequence"/>
</dbReference>
<evidence type="ECO:0000313" key="2">
    <source>
        <dbReference type="Proteomes" id="UP000245591"/>
    </source>
</evidence>
<reference evidence="1 2" key="1">
    <citation type="journal article" date="2018" name="MBio">
        <title>Comparative Genomics Reveals the Core Gene Toolbox for the Fungus-Insect Symbiosis.</title>
        <authorList>
            <person name="Wang Y."/>
            <person name="Stata M."/>
            <person name="Wang W."/>
            <person name="Stajich J.E."/>
            <person name="White M.M."/>
            <person name="Moncalvo J.M."/>
        </authorList>
    </citation>
    <scope>NUCLEOTIDE SEQUENCE [LARGE SCALE GENOMIC DNA]</scope>
    <source>
        <strain evidence="1 2">AUS-126-30</strain>
    </source>
</reference>
<dbReference type="EMBL" id="MBFU01000099">
    <property type="protein sequence ID" value="PWA02188.1"/>
    <property type="molecule type" value="Genomic_DNA"/>
</dbReference>